<evidence type="ECO:0000313" key="1">
    <source>
        <dbReference type="EMBL" id="TCO85758.1"/>
    </source>
</evidence>
<dbReference type="Pfam" id="PF02572">
    <property type="entry name" value="CobA_CobO_BtuR"/>
    <property type="match status" value="1"/>
</dbReference>
<dbReference type="AlphaFoldDB" id="A0A4R2LF74"/>
<comment type="caution">
    <text evidence="1">The sequence shown here is derived from an EMBL/GenBank/DDBJ whole genome shotgun (WGS) entry which is preliminary data.</text>
</comment>
<name>A0A4R2LF74_9FIRM</name>
<dbReference type="PANTHER" id="PTHR46638">
    <property type="entry name" value="CORRINOID ADENOSYLTRANSFERASE"/>
    <property type="match status" value="1"/>
</dbReference>
<dbReference type="RefSeq" id="WP_132088495.1">
    <property type="nucleotide sequence ID" value="NZ_JANKAQ010000001.1"/>
</dbReference>
<dbReference type="EMBL" id="SLXA01000002">
    <property type="protein sequence ID" value="TCO85758.1"/>
    <property type="molecule type" value="Genomic_DNA"/>
</dbReference>
<dbReference type="PIRSF" id="PIRSF015617">
    <property type="entry name" value="Adensltrnsf_CobA"/>
    <property type="match status" value="1"/>
</dbReference>
<reference evidence="1 2" key="1">
    <citation type="submission" date="2019-03" db="EMBL/GenBank/DDBJ databases">
        <title>Genomic Encyclopedia of Type Strains, Phase IV (KMG-IV): sequencing the most valuable type-strain genomes for metagenomic binning, comparative biology and taxonomic classification.</title>
        <authorList>
            <person name="Goeker M."/>
        </authorList>
    </citation>
    <scope>NUCLEOTIDE SEQUENCE [LARGE SCALE GENOMIC DNA]</scope>
    <source>
        <strain evidence="1 2">DSM 28559</strain>
    </source>
</reference>
<dbReference type="Gene3D" id="3.40.50.300">
    <property type="entry name" value="P-loop containing nucleotide triphosphate hydrolases"/>
    <property type="match status" value="1"/>
</dbReference>
<protein>
    <submittedName>
        <fullName evidence="1">Cob(I)alamin adenosyltransferase</fullName>
    </submittedName>
</protein>
<dbReference type="InterPro" id="IPR027417">
    <property type="entry name" value="P-loop_NTPase"/>
</dbReference>
<sequence>MIHIYCGDGKGKTTAGMGLCLRAAGAGKKVLIYQFLKDNASSERKILEHIPEVTLLKGPETMKFLRHMSLEEKEALKQTYVDVLKRIGRKLEAKELSAEVIFLDEVLYAVSRGIVDEAAVCHLLETGKDREWILTGRYEEGRLWEAADYISVIRKEKHPFDGGVAARKGIEY</sequence>
<proteinExistence type="predicted"/>
<dbReference type="OrthoDB" id="9810309at2"/>
<dbReference type="GO" id="GO:0005524">
    <property type="term" value="F:ATP binding"/>
    <property type="evidence" value="ECO:0007669"/>
    <property type="project" value="InterPro"/>
</dbReference>
<accession>A0A4R2LF74</accession>
<dbReference type="PANTHER" id="PTHR46638:SF1">
    <property type="entry name" value="CORRINOID ADENOSYLTRANSFERASE"/>
    <property type="match status" value="1"/>
</dbReference>
<organism evidence="1 2">
    <name type="scientific">Frisingicoccus caecimuris</name>
    <dbReference type="NCBI Taxonomy" id="1796636"/>
    <lineage>
        <taxon>Bacteria</taxon>
        <taxon>Bacillati</taxon>
        <taxon>Bacillota</taxon>
        <taxon>Clostridia</taxon>
        <taxon>Lachnospirales</taxon>
        <taxon>Lachnospiraceae</taxon>
        <taxon>Frisingicoccus</taxon>
    </lineage>
</organism>
<dbReference type="InterPro" id="IPR003724">
    <property type="entry name" value="CblAdoTrfase_CobA"/>
</dbReference>
<dbReference type="Proteomes" id="UP000295711">
    <property type="component" value="Unassembled WGS sequence"/>
</dbReference>
<dbReference type="GO" id="GO:0009236">
    <property type="term" value="P:cobalamin biosynthetic process"/>
    <property type="evidence" value="ECO:0007669"/>
    <property type="project" value="InterPro"/>
</dbReference>
<dbReference type="GO" id="GO:0008817">
    <property type="term" value="F:corrinoid adenosyltransferase activity"/>
    <property type="evidence" value="ECO:0007669"/>
    <property type="project" value="InterPro"/>
</dbReference>
<evidence type="ECO:0000313" key="2">
    <source>
        <dbReference type="Proteomes" id="UP000295711"/>
    </source>
</evidence>
<dbReference type="SUPFAM" id="SSF52540">
    <property type="entry name" value="P-loop containing nucleoside triphosphate hydrolases"/>
    <property type="match status" value="1"/>
</dbReference>
<gene>
    <name evidence="1" type="ORF">EV212_10273</name>
</gene>
<keyword evidence="2" id="KW-1185">Reference proteome</keyword>
<keyword evidence="1" id="KW-0808">Transferase</keyword>